<evidence type="ECO:0000313" key="4">
    <source>
        <dbReference type="Proteomes" id="UP000663918"/>
    </source>
</evidence>
<feature type="domain" description="DUF2061" evidence="2">
    <location>
        <begin position="14"/>
        <end position="64"/>
    </location>
</feature>
<evidence type="ECO:0000259" key="2">
    <source>
        <dbReference type="Pfam" id="PF09834"/>
    </source>
</evidence>
<dbReference type="Proteomes" id="UP000663918">
    <property type="component" value="Chromosome"/>
</dbReference>
<dbReference type="KEGG" id="bgoe:IFJ75_04045"/>
<dbReference type="Pfam" id="PF09834">
    <property type="entry name" value="DUF2061"/>
    <property type="match status" value="2"/>
</dbReference>
<evidence type="ECO:0000313" key="3">
    <source>
        <dbReference type="EMBL" id="QTC92092.1"/>
    </source>
</evidence>
<sequence length="186" mass="20754">MVQAIVQSVRRLALKIASYGIMHLVVAILVAFAITRDWRLALAVGVVEPLFQTVAYSIHDRVWHRIERRKTLSLPEETVEAVGARLDLMDPKEQTRSHGHHGHSHALPRSLGRVALKTVTYGVMHFTVAVSVAFALTRDIRIALTIGTLEPFVQTGFFAIHDRIWSRIEANRARRQAPAAPDSQAA</sequence>
<organism evidence="3 4">
    <name type="scientific">Brevundimonas goettingensis</name>
    <dbReference type="NCBI Taxonomy" id="2774190"/>
    <lineage>
        <taxon>Bacteria</taxon>
        <taxon>Pseudomonadati</taxon>
        <taxon>Pseudomonadota</taxon>
        <taxon>Alphaproteobacteria</taxon>
        <taxon>Caulobacterales</taxon>
        <taxon>Caulobacteraceae</taxon>
        <taxon>Brevundimonas</taxon>
    </lineage>
</organism>
<feature type="domain" description="DUF2061" evidence="2">
    <location>
        <begin position="116"/>
        <end position="166"/>
    </location>
</feature>
<name>A0A975C5S2_9CAUL</name>
<keyword evidence="1" id="KW-1133">Transmembrane helix</keyword>
<dbReference type="AlphaFoldDB" id="A0A975C5S2"/>
<accession>A0A975C5S2</accession>
<reference evidence="3" key="1">
    <citation type="submission" date="2020-09" db="EMBL/GenBank/DDBJ databases">
        <title>Brevundimonas sp. LVF2 isolated from a puddle in Goettingen, Germany.</title>
        <authorList>
            <person name="Friedrich I."/>
            <person name="Klassen A."/>
            <person name="Hannes N."/>
            <person name="Schneider D."/>
            <person name="Hertel R."/>
            <person name="Daniel R."/>
        </authorList>
    </citation>
    <scope>NUCLEOTIDE SEQUENCE</scope>
    <source>
        <strain evidence="3">LVF2</strain>
    </source>
</reference>
<protein>
    <submittedName>
        <fullName evidence="3">DUF2061 domain-containing protein</fullName>
    </submittedName>
</protein>
<keyword evidence="1" id="KW-0472">Membrane</keyword>
<gene>
    <name evidence="3" type="ORF">IFJ75_04045</name>
</gene>
<dbReference type="InterPro" id="IPR018638">
    <property type="entry name" value="DUF2061_membrane"/>
</dbReference>
<keyword evidence="4" id="KW-1185">Reference proteome</keyword>
<dbReference type="RefSeq" id="WP_207931393.1">
    <property type="nucleotide sequence ID" value="NZ_CP062222.1"/>
</dbReference>
<feature type="transmembrane region" description="Helical" evidence="1">
    <location>
        <begin position="12"/>
        <end position="34"/>
    </location>
</feature>
<dbReference type="EMBL" id="CP062222">
    <property type="protein sequence ID" value="QTC92092.1"/>
    <property type="molecule type" value="Genomic_DNA"/>
</dbReference>
<proteinExistence type="predicted"/>
<evidence type="ECO:0000256" key="1">
    <source>
        <dbReference type="SAM" id="Phobius"/>
    </source>
</evidence>
<keyword evidence="1" id="KW-0812">Transmembrane</keyword>